<dbReference type="Proteomes" id="UP000018209">
    <property type="component" value="Unassembled WGS sequence"/>
</dbReference>
<accession>A0ABQ0IS18</accession>
<evidence type="ECO:0000313" key="1">
    <source>
        <dbReference type="EMBL" id="GAD25013.1"/>
    </source>
</evidence>
<reference evidence="1 2" key="1">
    <citation type="submission" date="2013-08" db="EMBL/GenBank/DDBJ databases">
        <title>Gluconobacter thailandicus NBRC 3257 whole genome sequence.</title>
        <authorList>
            <person name="Matsutani M."/>
            <person name="Yakushi T."/>
            <person name="Matsushita K."/>
        </authorList>
    </citation>
    <scope>NUCLEOTIDE SEQUENCE [LARGE SCALE GENOMIC DNA]</scope>
    <source>
        <strain evidence="1 2">NBRC 3257</strain>
    </source>
</reference>
<name>A0ABQ0IS18_GLUTH</name>
<gene>
    <name evidence="1" type="ORF">NBRC3257_0012</name>
</gene>
<proteinExistence type="predicted"/>
<evidence type="ECO:0000313" key="2">
    <source>
        <dbReference type="Proteomes" id="UP000018209"/>
    </source>
</evidence>
<evidence type="ECO:0008006" key="3">
    <source>
        <dbReference type="Google" id="ProtNLM"/>
    </source>
</evidence>
<keyword evidence="2" id="KW-1185">Reference proteome</keyword>
<protein>
    <recommendedName>
        <fullName evidence="3">Transposase</fullName>
    </recommendedName>
</protein>
<sequence length="37" mass="4022">MGAPNVDRNNFPHDNFPLACLADLMWKQSLTGCVASS</sequence>
<comment type="caution">
    <text evidence="1">The sequence shown here is derived from an EMBL/GenBank/DDBJ whole genome shotgun (WGS) entry which is preliminary data.</text>
</comment>
<organism evidence="1 2">
    <name type="scientific">Gluconobacter thailandicus NBRC 3257</name>
    <dbReference type="NCBI Taxonomy" id="1381097"/>
    <lineage>
        <taxon>Bacteria</taxon>
        <taxon>Pseudomonadati</taxon>
        <taxon>Pseudomonadota</taxon>
        <taxon>Alphaproteobacteria</taxon>
        <taxon>Acetobacterales</taxon>
        <taxon>Acetobacteraceae</taxon>
        <taxon>Gluconobacter</taxon>
    </lineage>
</organism>
<dbReference type="EMBL" id="BASM01000001">
    <property type="protein sequence ID" value="GAD25013.1"/>
    <property type="molecule type" value="Genomic_DNA"/>
</dbReference>